<gene>
    <name evidence="1" type="ORF">LL038_06025</name>
</gene>
<sequence length="121" mass="14072">MDRGNEPILPIYVSNFNINRAYRIVDSLINTLDEMEGRILVRRISEKDIGGFLIMHTIFYFEVEEEVNKVKAKKRISESKNILVMSIKAEGYLNSNIVEQLMNLRIESRIGNGRRKRDNVA</sequence>
<accession>A0AA47EKE2</accession>
<reference evidence="1" key="1">
    <citation type="submission" date="2021-11" db="EMBL/GenBank/DDBJ databases">
        <title>Clostridia strains as spoilage organisms.</title>
        <authorList>
            <person name="Wambui J."/>
            <person name="Stevens M.J.A."/>
            <person name="Stephan R."/>
        </authorList>
    </citation>
    <scope>NUCLEOTIDE SEQUENCE</scope>
    <source>
        <strain evidence="1">CF009</strain>
    </source>
</reference>
<evidence type="ECO:0000313" key="2">
    <source>
        <dbReference type="Proteomes" id="UP001164733"/>
    </source>
</evidence>
<dbReference type="Proteomes" id="UP001164733">
    <property type="component" value="Chromosome"/>
</dbReference>
<dbReference type="EMBL" id="CP086239">
    <property type="protein sequence ID" value="WAG61801.1"/>
    <property type="molecule type" value="Genomic_DNA"/>
</dbReference>
<proteinExistence type="predicted"/>
<protein>
    <submittedName>
        <fullName evidence="1">Uncharacterized protein</fullName>
    </submittedName>
</protein>
<dbReference type="RefSeq" id="WP_216121381.1">
    <property type="nucleotide sequence ID" value="NZ_CP086239.1"/>
</dbReference>
<name>A0AA47EKE2_9CLOT</name>
<dbReference type="AlphaFoldDB" id="A0AA47EKE2"/>
<organism evidence="1 2">
    <name type="scientific">Clostridium estertheticum</name>
    <dbReference type="NCBI Taxonomy" id="238834"/>
    <lineage>
        <taxon>Bacteria</taxon>
        <taxon>Bacillati</taxon>
        <taxon>Bacillota</taxon>
        <taxon>Clostridia</taxon>
        <taxon>Eubacteriales</taxon>
        <taxon>Clostridiaceae</taxon>
        <taxon>Clostridium</taxon>
    </lineage>
</organism>
<evidence type="ECO:0000313" key="1">
    <source>
        <dbReference type="EMBL" id="WAG61801.1"/>
    </source>
</evidence>